<dbReference type="AlphaFoldDB" id="A0A9N9BNM8"/>
<keyword evidence="3" id="KW-1185">Reference proteome</keyword>
<reference evidence="2" key="1">
    <citation type="submission" date="2021-06" db="EMBL/GenBank/DDBJ databases">
        <authorList>
            <person name="Kallberg Y."/>
            <person name="Tangrot J."/>
            <person name="Rosling A."/>
        </authorList>
    </citation>
    <scope>NUCLEOTIDE SEQUENCE</scope>
    <source>
        <strain evidence="2">UK204</strain>
    </source>
</reference>
<comment type="caution">
    <text evidence="2">The sequence shown here is derived from an EMBL/GenBank/DDBJ whole genome shotgun (WGS) entry which is preliminary data.</text>
</comment>
<dbReference type="Proteomes" id="UP000789570">
    <property type="component" value="Unassembled WGS sequence"/>
</dbReference>
<dbReference type="EMBL" id="CAJVPQ010001799">
    <property type="protein sequence ID" value="CAG8570380.1"/>
    <property type="molecule type" value="Genomic_DNA"/>
</dbReference>
<gene>
    <name evidence="2" type="ORF">FCALED_LOCUS7064</name>
</gene>
<feature type="non-terminal residue" evidence="2">
    <location>
        <position position="61"/>
    </location>
</feature>
<feature type="compositionally biased region" description="Polar residues" evidence="1">
    <location>
        <begin position="33"/>
        <end position="44"/>
    </location>
</feature>
<feature type="region of interest" description="Disordered" evidence="1">
    <location>
        <begin position="1"/>
        <end position="44"/>
    </location>
</feature>
<evidence type="ECO:0000313" key="3">
    <source>
        <dbReference type="Proteomes" id="UP000789570"/>
    </source>
</evidence>
<protein>
    <submittedName>
        <fullName evidence="2">17897_t:CDS:1</fullName>
    </submittedName>
</protein>
<evidence type="ECO:0000313" key="2">
    <source>
        <dbReference type="EMBL" id="CAG8570380.1"/>
    </source>
</evidence>
<accession>A0A9N9BNM8</accession>
<sequence length="61" mass="6964">MLSASTFPHARKIFLPLPKSQQTREQQRKHLKTTSLPPLSSIPDNSNIKKYLFDSAITQAR</sequence>
<proteinExistence type="predicted"/>
<evidence type="ECO:0000256" key="1">
    <source>
        <dbReference type="SAM" id="MobiDB-lite"/>
    </source>
</evidence>
<name>A0A9N9BNM8_9GLOM</name>
<organism evidence="2 3">
    <name type="scientific">Funneliformis caledonium</name>
    <dbReference type="NCBI Taxonomy" id="1117310"/>
    <lineage>
        <taxon>Eukaryota</taxon>
        <taxon>Fungi</taxon>
        <taxon>Fungi incertae sedis</taxon>
        <taxon>Mucoromycota</taxon>
        <taxon>Glomeromycotina</taxon>
        <taxon>Glomeromycetes</taxon>
        <taxon>Glomerales</taxon>
        <taxon>Glomeraceae</taxon>
        <taxon>Funneliformis</taxon>
    </lineage>
</organism>